<dbReference type="Gene3D" id="3.40.850.10">
    <property type="entry name" value="Kinesin motor domain"/>
    <property type="match status" value="1"/>
</dbReference>
<dbReference type="GO" id="GO:0005737">
    <property type="term" value="C:cytoplasm"/>
    <property type="evidence" value="ECO:0007669"/>
    <property type="project" value="UniProtKB-SubCell"/>
</dbReference>
<name>A0A0S4JBA7_BODSA</name>
<keyword evidence="2" id="KW-0963">Cytoplasm</keyword>
<dbReference type="PANTHER" id="PTHR47969">
    <property type="entry name" value="CHROMOSOME-ASSOCIATED KINESIN KIF4A-RELATED"/>
    <property type="match status" value="1"/>
</dbReference>
<dbReference type="EMBL" id="CYKH01001302">
    <property type="protein sequence ID" value="CUG86438.1"/>
    <property type="molecule type" value="Genomic_DNA"/>
</dbReference>
<reference evidence="11" key="1">
    <citation type="submission" date="2015-09" db="EMBL/GenBank/DDBJ databases">
        <authorList>
            <consortium name="Pathogen Informatics"/>
        </authorList>
    </citation>
    <scope>NUCLEOTIDE SEQUENCE [LARGE SCALE GENOMIC DNA]</scope>
    <source>
        <strain evidence="11">Lake Konstanz</strain>
    </source>
</reference>
<feature type="compositionally biased region" description="Basic and acidic residues" evidence="8">
    <location>
        <begin position="1515"/>
        <end position="1527"/>
    </location>
</feature>
<feature type="compositionally biased region" description="Acidic residues" evidence="8">
    <location>
        <begin position="1078"/>
        <end position="1094"/>
    </location>
</feature>
<dbReference type="GO" id="GO:0051231">
    <property type="term" value="P:spindle elongation"/>
    <property type="evidence" value="ECO:0007669"/>
    <property type="project" value="TreeGrafter"/>
</dbReference>
<comment type="similarity">
    <text evidence="6">Belongs to the TRAFAC class myosin-kinesin ATPase superfamily. Kinesin family.</text>
</comment>
<feature type="domain" description="Kinesin motor" evidence="9">
    <location>
        <begin position="16"/>
        <end position="345"/>
    </location>
</feature>
<dbReference type="SUPFAM" id="SSF52540">
    <property type="entry name" value="P-loop containing nucleoside triphosphate hydrolases"/>
    <property type="match status" value="1"/>
</dbReference>
<feature type="coiled-coil region" evidence="7">
    <location>
        <begin position="942"/>
        <end position="969"/>
    </location>
</feature>
<feature type="coiled-coil region" evidence="7">
    <location>
        <begin position="1364"/>
        <end position="1470"/>
    </location>
</feature>
<dbReference type="PANTHER" id="PTHR47969:SF15">
    <property type="entry name" value="CHROMOSOME-ASSOCIATED KINESIN KIF4A-RELATED"/>
    <property type="match status" value="1"/>
</dbReference>
<feature type="binding site" evidence="6">
    <location>
        <begin position="99"/>
        <end position="106"/>
    </location>
    <ligand>
        <name>ATP</name>
        <dbReference type="ChEBI" id="CHEBI:30616"/>
    </ligand>
</feature>
<evidence type="ECO:0000313" key="11">
    <source>
        <dbReference type="Proteomes" id="UP000051952"/>
    </source>
</evidence>
<keyword evidence="6" id="KW-0505">Motor protein</keyword>
<dbReference type="GO" id="GO:0008017">
    <property type="term" value="F:microtubule binding"/>
    <property type="evidence" value="ECO:0007669"/>
    <property type="project" value="InterPro"/>
</dbReference>
<feature type="region of interest" description="Disordered" evidence="8">
    <location>
        <begin position="1556"/>
        <end position="1592"/>
    </location>
</feature>
<dbReference type="PRINTS" id="PR00380">
    <property type="entry name" value="KINESINHEAVY"/>
</dbReference>
<evidence type="ECO:0000313" key="10">
    <source>
        <dbReference type="EMBL" id="CUG86438.1"/>
    </source>
</evidence>
<sequence>MGKKDKADAPAESAENIKVIVRCRPLNSKEKEAGYKPCVDLDLADNTVTVNTLCGNPDRWTFDAVINNTFTQKDVFTQNIRPMVDSVLEGFNATVFAYGQSGSGKTHTMTGKMGDPELEGVIPRVLTYIFQMLKQFHGSSPNKRYSLYVSFVELYNGKVRDLLAKQQVPLAVKENKDKTFFVQGAHVPQVKTPEDILQLMEEGTERRQVASTELNSDSSRSHSVFTIVMECTETSDDGDARSVTSKLNLVDLAGSERQSKTGASGDTLKEGCNINLSLSALGTVIDTLVKGKGHVPFRSSPLTMLLKDSLGGSSKTCMFANIGPSEHNISETISTLRFADRAKQIKNKPVINMDSKDQKIAELSELVNELKEKLKQFESGGLKQLEEENEALKERVGELEVELDNAVKSREADEVDLQNLRQHADQDREETQSMIDELKKDQTRLARDVQVLETVSADERRQKDEIFKICADFLGLRSSTAAAAASGDAAGDDEQGSSIPRTRSSLNASNASLIRDVDELAKLFREFRHGGGAELSKAVSSLNTLESEHRAALKSHEGALADLQRALDEAKTESAASAKKLKKAKELLAEERDARKQIAAAAAATSGSISSPSRADEGGGVLSAHNSARGDGGHAALKEQQHHNDQQQKQLKQQISSLKEKIEELFNKQDDDPRLAEAQEALHHQHATYEARIAELQAEADAARQAATSISSSDSEKVQQLKKLIQEQDRAAIRSRTQVTELESLVEALRDNQHRMERDFTLKAAGGGHHPQEPQESSTSGGKQTATKKGNSGKKKKHSINATPSLATGAAARDDNLDDEEDYHAGRSPQDAVLTLHEVQAKLHREQRDALRDALDTTANQRNQLLLLTGVDDGSAGDDDGSVAAATTAAVVGALTQENDQLRQQFLTLSRQVDDNTTTEFLSVLHDRRTDLHQHEATTVEVEGLRIAVSDLTQRLEEARALVDEKDRLLTTTLERMANSTSFSGGGKKTKKRTTSSGGTTPAASKKQTSASAAPPSSRKRIVSVSNSDDDEDSHRFAAVALPTTDELTLTSEDESPRRVRSSHANEENDVNAGANNDNDEDDDDDDHEEEEEENPLKVLVEMLQRDKTLMQAQVSRLERELLLRTMEGPSSQDNIAYNDEDDGADGSQDDDEQQQQHQQQHAGNEAESHTISAADVDERGAPKPSSTEPTKKKRQQNRRQHQQQNNAARGPSAELLRKSGDFDGNSSAALRTSSGSYAQMIANDQQRSAAEVELRQKLSVLEIEAAQHVSDVETLRAELEEERERASQVDQSRASLLEDVKALRNELADSERKLTSVENAMHEQAAESAQIRNDASYHTLQIEDLERRVEDRSNQICELRNIVVQQKDLIHETQEESNELQRALKELQKNLADKDRVHAQHMQEREETIMKATNRRLEALADDHQRDLQRKDEDVQKIRKKLRKMEAQLQKAKEKYDEKVCEYEELSNILEEQKVDTMRLLLRAQQGGGSENEVNNVIEVQDQQEVIQSTLQRVKDEQKRKKDRFSMGENTSALSQVRAAGNAVNLVKKMGLIVAPQSTSGGGQPPLVGGKSSKHRGSTIREPSDDDDDVY</sequence>
<feature type="compositionally biased region" description="Basic and acidic residues" evidence="8">
    <location>
        <begin position="636"/>
        <end position="646"/>
    </location>
</feature>
<keyword evidence="11" id="KW-1185">Reference proteome</keyword>
<accession>A0A0S4JBA7</accession>
<feature type="region of interest" description="Disordered" evidence="8">
    <location>
        <begin position="602"/>
        <end position="652"/>
    </location>
</feature>
<organism evidence="10 11">
    <name type="scientific">Bodo saltans</name>
    <name type="common">Flagellated protozoan</name>
    <dbReference type="NCBI Taxonomy" id="75058"/>
    <lineage>
        <taxon>Eukaryota</taxon>
        <taxon>Discoba</taxon>
        <taxon>Euglenozoa</taxon>
        <taxon>Kinetoplastea</taxon>
        <taxon>Metakinetoplastina</taxon>
        <taxon>Eubodonida</taxon>
        <taxon>Bodonidae</taxon>
        <taxon>Bodo</taxon>
    </lineage>
</organism>
<dbReference type="GO" id="GO:0007018">
    <property type="term" value="P:microtubule-based movement"/>
    <property type="evidence" value="ECO:0007669"/>
    <property type="project" value="InterPro"/>
</dbReference>
<evidence type="ECO:0000256" key="5">
    <source>
        <dbReference type="ARBA" id="ARBA00023054"/>
    </source>
</evidence>
<protein>
    <submittedName>
        <fullName evidence="10">OSM3-like kinesin, putative</fullName>
    </submittedName>
</protein>
<dbReference type="PROSITE" id="PS50067">
    <property type="entry name" value="KINESIN_MOTOR_2"/>
    <property type="match status" value="1"/>
</dbReference>
<feature type="region of interest" description="Disordered" evidence="8">
    <location>
        <begin position="1515"/>
        <end position="1534"/>
    </location>
</feature>
<feature type="region of interest" description="Disordered" evidence="8">
    <location>
        <begin position="1124"/>
        <end position="1231"/>
    </location>
</feature>
<feature type="coiled-coil region" evidence="7">
    <location>
        <begin position="353"/>
        <end position="448"/>
    </location>
</feature>
<feature type="compositionally biased region" description="Polar residues" evidence="8">
    <location>
        <begin position="774"/>
        <end position="787"/>
    </location>
</feature>
<dbReference type="GO" id="GO:0003777">
    <property type="term" value="F:microtubule motor activity"/>
    <property type="evidence" value="ECO:0007669"/>
    <property type="project" value="InterPro"/>
</dbReference>
<feature type="compositionally biased region" description="Acidic residues" evidence="8">
    <location>
        <begin position="1139"/>
        <end position="1154"/>
    </location>
</feature>
<dbReference type="GO" id="GO:0005875">
    <property type="term" value="C:microtubule associated complex"/>
    <property type="evidence" value="ECO:0007669"/>
    <property type="project" value="TreeGrafter"/>
</dbReference>
<dbReference type="VEuPathDB" id="TriTrypDB:BSAL_93130"/>
<dbReference type="FunFam" id="3.40.850.10:FF:000082">
    <property type="entry name" value="OSM3-like kinesin"/>
    <property type="match status" value="1"/>
</dbReference>
<evidence type="ECO:0000256" key="2">
    <source>
        <dbReference type="ARBA" id="ARBA00022490"/>
    </source>
</evidence>
<evidence type="ECO:0000259" key="9">
    <source>
        <dbReference type="PROSITE" id="PS50067"/>
    </source>
</evidence>
<dbReference type="InterPro" id="IPR036961">
    <property type="entry name" value="Kinesin_motor_dom_sf"/>
</dbReference>
<evidence type="ECO:0000256" key="7">
    <source>
        <dbReference type="SAM" id="Coils"/>
    </source>
</evidence>
<dbReference type="InterPro" id="IPR027640">
    <property type="entry name" value="Kinesin-like_fam"/>
</dbReference>
<keyword evidence="3 6" id="KW-0547">Nucleotide-binding</keyword>
<keyword evidence="5 7" id="KW-0175">Coiled coil</keyword>
<feature type="region of interest" description="Disordered" evidence="8">
    <location>
        <begin position="764"/>
        <end position="814"/>
    </location>
</feature>
<dbReference type="GO" id="GO:0007052">
    <property type="term" value="P:mitotic spindle organization"/>
    <property type="evidence" value="ECO:0007669"/>
    <property type="project" value="TreeGrafter"/>
</dbReference>
<dbReference type="GO" id="GO:0005524">
    <property type="term" value="F:ATP binding"/>
    <property type="evidence" value="ECO:0007669"/>
    <property type="project" value="UniProtKB-UniRule"/>
</dbReference>
<dbReference type="InterPro" id="IPR019821">
    <property type="entry name" value="Kinesin_motor_CS"/>
</dbReference>
<dbReference type="PROSITE" id="PS00411">
    <property type="entry name" value="KINESIN_MOTOR_1"/>
    <property type="match status" value="1"/>
</dbReference>
<keyword evidence="4 6" id="KW-0067">ATP-binding</keyword>
<dbReference type="Pfam" id="PF00225">
    <property type="entry name" value="Kinesin"/>
    <property type="match status" value="1"/>
</dbReference>
<feature type="region of interest" description="Disordered" evidence="8">
    <location>
        <begin position="973"/>
        <end position="1099"/>
    </location>
</feature>
<gene>
    <name evidence="10" type="ORF">BSAL_93130</name>
</gene>
<comment type="subcellular location">
    <subcellularLocation>
        <location evidence="1">Cytoplasm</location>
    </subcellularLocation>
</comment>
<evidence type="ECO:0000256" key="6">
    <source>
        <dbReference type="PROSITE-ProRule" id="PRU00283"/>
    </source>
</evidence>
<feature type="compositionally biased region" description="Low complexity" evidence="8">
    <location>
        <begin position="602"/>
        <end position="613"/>
    </location>
</feature>
<dbReference type="OMA" id="ETHEEYN"/>
<evidence type="ECO:0000256" key="3">
    <source>
        <dbReference type="ARBA" id="ARBA00022741"/>
    </source>
</evidence>
<feature type="compositionally biased region" description="Basic residues" evidence="8">
    <location>
        <begin position="1192"/>
        <end position="1202"/>
    </location>
</feature>
<evidence type="ECO:0000256" key="1">
    <source>
        <dbReference type="ARBA" id="ARBA00004496"/>
    </source>
</evidence>
<dbReference type="Proteomes" id="UP000051952">
    <property type="component" value="Unassembled WGS sequence"/>
</dbReference>
<proteinExistence type="inferred from homology"/>
<feature type="coiled-coil region" evidence="7">
    <location>
        <begin position="1259"/>
        <end position="1328"/>
    </location>
</feature>
<evidence type="ECO:0000256" key="4">
    <source>
        <dbReference type="ARBA" id="ARBA00022840"/>
    </source>
</evidence>
<feature type="compositionally biased region" description="Low complexity" evidence="8">
    <location>
        <begin position="995"/>
        <end position="1027"/>
    </location>
</feature>
<dbReference type="OrthoDB" id="3176171at2759"/>
<evidence type="ECO:0000256" key="8">
    <source>
        <dbReference type="SAM" id="MobiDB-lite"/>
    </source>
</evidence>
<dbReference type="InterPro" id="IPR027417">
    <property type="entry name" value="P-loop_NTPase"/>
</dbReference>
<dbReference type="SMART" id="SM00129">
    <property type="entry name" value="KISc"/>
    <property type="match status" value="1"/>
</dbReference>
<dbReference type="InterPro" id="IPR001752">
    <property type="entry name" value="Kinesin_motor_dom"/>
</dbReference>